<dbReference type="OrthoDB" id="188713at2759"/>
<dbReference type="Proteomes" id="UP000271098">
    <property type="component" value="Unassembled WGS sequence"/>
</dbReference>
<dbReference type="FunFam" id="3.60.20.30:FF:000001">
    <property type="entry name" value="Isoaspartyl peptidase/L-asparaginase"/>
    <property type="match status" value="1"/>
</dbReference>
<sequence length="371" mass="38358">MGAEREGHCRAALTSSVKAAMDVLSGDGTAVDAVVAAIAVMEDDPMFNAGRGAVFAANGTNELDAGIMDGFTGAVGGVSTVKRIMNPIIAAKFVMQHSKHSLLCGEGAENFAFRHGCPMVLSEVTKGTVGAVALDMQGHLAAGSSTGGLSGKEPGRVSDSSISGAGFYADRRIAVSATGNGDEFIRMSASKIVLKCDCMAFNNNFGFVTIDFSLVEYAIRQFGMGEEKMNGVLSEVTKGTVGAVALDMQGHLAAGSSTGGLSGKEPGRVSDSSISGAGFYADRRIAVSATGNGDEFIRMSASKQIADLVNYRGLDLTEACAQVVHTDMKDVHAGFIALDISGTVTMPFNTPGMFRATLRHGQGPAVVEIFK</sequence>
<evidence type="ECO:0000256" key="6">
    <source>
        <dbReference type="ARBA" id="ARBA00049366"/>
    </source>
</evidence>
<name>A0A183DU20_9BILA</name>
<evidence type="ECO:0000256" key="4">
    <source>
        <dbReference type="ARBA" id="ARBA00022801"/>
    </source>
</evidence>
<dbReference type="AlphaFoldDB" id="A0A183DU20"/>
<feature type="binding site" evidence="10">
    <location>
        <begin position="290"/>
        <end position="293"/>
    </location>
    <ligand>
        <name>substrate</name>
    </ligand>
</feature>
<dbReference type="Gene3D" id="3.60.20.30">
    <property type="entry name" value="(Glycosyl)asparaginase"/>
    <property type="match status" value="2"/>
</dbReference>
<dbReference type="PANTHER" id="PTHR10188">
    <property type="entry name" value="L-ASPARAGINASE"/>
    <property type="match status" value="1"/>
</dbReference>
<dbReference type="GO" id="GO:0005737">
    <property type="term" value="C:cytoplasm"/>
    <property type="evidence" value="ECO:0007669"/>
    <property type="project" value="TreeGrafter"/>
</dbReference>
<evidence type="ECO:0000313" key="14">
    <source>
        <dbReference type="WBParaSite" id="GPUH_0001222501-mRNA-1"/>
    </source>
</evidence>
<comment type="similarity">
    <text evidence="2">Belongs to the Ntn-hydrolase family.</text>
</comment>
<keyword evidence="13" id="KW-1185">Reference proteome</keyword>
<evidence type="ECO:0000256" key="11">
    <source>
        <dbReference type="PIRSR" id="PIRSR600246-3"/>
    </source>
</evidence>
<dbReference type="Pfam" id="PF01112">
    <property type="entry name" value="Asparaginase_2"/>
    <property type="match status" value="3"/>
</dbReference>
<reference evidence="12 13" key="2">
    <citation type="submission" date="2018-11" db="EMBL/GenBank/DDBJ databases">
        <authorList>
            <consortium name="Pathogen Informatics"/>
        </authorList>
    </citation>
    <scope>NUCLEOTIDE SEQUENCE [LARGE SCALE GENOMIC DNA]</scope>
</reference>
<evidence type="ECO:0000256" key="5">
    <source>
        <dbReference type="ARBA" id="ARBA00022813"/>
    </source>
</evidence>
<dbReference type="GO" id="GO:0004067">
    <property type="term" value="F:asparaginase activity"/>
    <property type="evidence" value="ECO:0007669"/>
    <property type="project" value="UniProtKB-EC"/>
</dbReference>
<feature type="binding site" evidence="10">
    <location>
        <begin position="268"/>
        <end position="271"/>
    </location>
    <ligand>
        <name>substrate</name>
    </ligand>
</feature>
<dbReference type="PANTHER" id="PTHR10188:SF6">
    <property type="entry name" value="N(4)-(BETA-N-ACETYLGLUCOSAMINYL)-L-ASPARAGINASE"/>
    <property type="match status" value="1"/>
</dbReference>
<dbReference type="InterPro" id="IPR000246">
    <property type="entry name" value="Peptidase_T2"/>
</dbReference>
<evidence type="ECO:0000256" key="2">
    <source>
        <dbReference type="ARBA" id="ARBA00010872"/>
    </source>
</evidence>
<keyword evidence="5" id="KW-0068">Autocatalytic cleavage</keyword>
<evidence type="ECO:0000313" key="12">
    <source>
        <dbReference type="EMBL" id="VDN20058.1"/>
    </source>
</evidence>
<keyword evidence="4" id="KW-0378">Hydrolase</keyword>
<evidence type="ECO:0000256" key="1">
    <source>
        <dbReference type="ARBA" id="ARBA00000306"/>
    </source>
</evidence>
<evidence type="ECO:0000313" key="13">
    <source>
        <dbReference type="Proteomes" id="UP000271098"/>
    </source>
</evidence>
<reference evidence="14" key="1">
    <citation type="submission" date="2016-06" db="UniProtKB">
        <authorList>
            <consortium name="WormBaseParasite"/>
        </authorList>
    </citation>
    <scope>IDENTIFICATION</scope>
</reference>
<dbReference type="GO" id="GO:0006508">
    <property type="term" value="P:proteolysis"/>
    <property type="evidence" value="ECO:0007669"/>
    <property type="project" value="UniProtKB-KW"/>
</dbReference>
<dbReference type="SUPFAM" id="SSF56235">
    <property type="entry name" value="N-terminal nucleophile aminohydrolases (Ntn hydrolases)"/>
    <property type="match status" value="2"/>
</dbReference>
<protein>
    <submittedName>
        <fullName evidence="14">Isoaspartyl peptidase/L-asparaginase</fullName>
    </submittedName>
</protein>
<gene>
    <name evidence="12" type="ORF">GPUH_LOCUS12211</name>
</gene>
<evidence type="ECO:0000256" key="9">
    <source>
        <dbReference type="PIRSR" id="PIRSR600246-1"/>
    </source>
</evidence>
<comment type="subunit">
    <text evidence="8">Heterodimer of an alpha and beta chain produced by autocleavage.</text>
</comment>
<dbReference type="WBParaSite" id="GPUH_0001222501-mRNA-1">
    <property type="protein sequence ID" value="GPUH_0001222501-mRNA-1"/>
    <property type="gene ID" value="GPUH_0001222501"/>
</dbReference>
<feature type="active site" description="Nucleophile" evidence="9">
    <location>
        <position position="240"/>
    </location>
</feature>
<dbReference type="GO" id="GO:0008798">
    <property type="term" value="F:beta-aspartyl-peptidase activity"/>
    <property type="evidence" value="ECO:0007669"/>
    <property type="project" value="UniProtKB-EC"/>
</dbReference>
<feature type="site" description="Cleavage; by autolysis" evidence="11">
    <location>
        <begin position="239"/>
        <end position="240"/>
    </location>
</feature>
<dbReference type="InterPro" id="IPR029055">
    <property type="entry name" value="Ntn_hydrolases_N"/>
</dbReference>
<keyword evidence="3" id="KW-0645">Protease</keyword>
<evidence type="ECO:0000256" key="10">
    <source>
        <dbReference type="PIRSR" id="PIRSR600246-2"/>
    </source>
</evidence>
<proteinExistence type="inferred from homology"/>
<evidence type="ECO:0000256" key="7">
    <source>
        <dbReference type="ARBA" id="ARBA00054922"/>
    </source>
</evidence>
<comment type="function">
    <text evidence="7">Has both L-asparaginase and beta-aspartyl peptidase activity. Does not have aspartylglucosaminidase activity and is inactive toward GlcNAc-L-Asn. Likewise, has no activity toward glutamine.</text>
</comment>
<evidence type="ECO:0000256" key="8">
    <source>
        <dbReference type="ARBA" id="ARBA00061780"/>
    </source>
</evidence>
<accession>A0A183DU20</accession>
<organism evidence="14">
    <name type="scientific">Gongylonema pulchrum</name>
    <dbReference type="NCBI Taxonomy" id="637853"/>
    <lineage>
        <taxon>Eukaryota</taxon>
        <taxon>Metazoa</taxon>
        <taxon>Ecdysozoa</taxon>
        <taxon>Nematoda</taxon>
        <taxon>Chromadorea</taxon>
        <taxon>Rhabditida</taxon>
        <taxon>Spirurina</taxon>
        <taxon>Spiruromorpha</taxon>
        <taxon>Spiruroidea</taxon>
        <taxon>Gongylonematidae</taxon>
        <taxon>Gongylonema</taxon>
    </lineage>
</organism>
<evidence type="ECO:0000256" key="3">
    <source>
        <dbReference type="ARBA" id="ARBA00022670"/>
    </source>
</evidence>
<dbReference type="EMBL" id="UYRT01079129">
    <property type="protein sequence ID" value="VDN20058.1"/>
    <property type="molecule type" value="Genomic_DNA"/>
</dbReference>
<comment type="catalytic activity">
    <reaction evidence="6">
        <text>L-asparagine + H2O = L-aspartate + NH4(+)</text>
        <dbReference type="Rhea" id="RHEA:21016"/>
        <dbReference type="ChEBI" id="CHEBI:15377"/>
        <dbReference type="ChEBI" id="CHEBI:28938"/>
        <dbReference type="ChEBI" id="CHEBI:29991"/>
        <dbReference type="ChEBI" id="CHEBI:58048"/>
        <dbReference type="EC" id="3.5.1.1"/>
    </reaction>
</comment>
<comment type="catalytic activity">
    <reaction evidence="1">
        <text>Cleavage of a beta-linked Asp residue from the N-terminus of a polypeptide.</text>
        <dbReference type="EC" id="3.4.19.5"/>
    </reaction>
</comment>